<keyword evidence="2" id="KW-1185">Reference proteome</keyword>
<dbReference type="EMBL" id="KZ679008">
    <property type="protein sequence ID" value="PSS22979.1"/>
    <property type="molecule type" value="Genomic_DNA"/>
</dbReference>
<organism evidence="1 2">
    <name type="scientific">Amorphotheca resinae ATCC 22711</name>
    <dbReference type="NCBI Taxonomy" id="857342"/>
    <lineage>
        <taxon>Eukaryota</taxon>
        <taxon>Fungi</taxon>
        <taxon>Dikarya</taxon>
        <taxon>Ascomycota</taxon>
        <taxon>Pezizomycotina</taxon>
        <taxon>Leotiomycetes</taxon>
        <taxon>Helotiales</taxon>
        <taxon>Amorphothecaceae</taxon>
        <taxon>Amorphotheca</taxon>
    </lineage>
</organism>
<evidence type="ECO:0000313" key="2">
    <source>
        <dbReference type="Proteomes" id="UP000241818"/>
    </source>
</evidence>
<sequence>MEDSSCKVDHIMACDGSGVKRHDQSHGQRSPLGVAIACYWAQGLICQNPDPKSQSPNPKFQGPAAQNAAARLRGTWEDETNRSIRDFPLLMTEIVFHALGAGAGAGAGLVPLFQVLDRPGGRCGVVEYGVTVTLPDTLAPVTWLARLPNERRIPRGWLG</sequence>
<evidence type="ECO:0000313" key="1">
    <source>
        <dbReference type="EMBL" id="PSS22979.1"/>
    </source>
</evidence>
<name>A0A2T3B7Y2_AMORE</name>
<accession>A0A2T3B7Y2</accession>
<dbReference type="RefSeq" id="XP_024723025.1">
    <property type="nucleotide sequence ID" value="XM_024868642.1"/>
</dbReference>
<reference evidence="1 2" key="1">
    <citation type="journal article" date="2018" name="New Phytol.">
        <title>Comparative genomics and transcriptomics depict ericoid mycorrhizal fungi as versatile saprotrophs and plant mutualists.</title>
        <authorList>
            <person name="Martino E."/>
            <person name="Morin E."/>
            <person name="Grelet G.A."/>
            <person name="Kuo A."/>
            <person name="Kohler A."/>
            <person name="Daghino S."/>
            <person name="Barry K.W."/>
            <person name="Cichocki N."/>
            <person name="Clum A."/>
            <person name="Dockter R.B."/>
            <person name="Hainaut M."/>
            <person name="Kuo R.C."/>
            <person name="LaButti K."/>
            <person name="Lindahl B.D."/>
            <person name="Lindquist E.A."/>
            <person name="Lipzen A."/>
            <person name="Khouja H.R."/>
            <person name="Magnuson J."/>
            <person name="Murat C."/>
            <person name="Ohm R.A."/>
            <person name="Singer S.W."/>
            <person name="Spatafora J.W."/>
            <person name="Wang M."/>
            <person name="Veneault-Fourrey C."/>
            <person name="Henrissat B."/>
            <person name="Grigoriev I.V."/>
            <person name="Martin F.M."/>
            <person name="Perotto S."/>
        </authorList>
    </citation>
    <scope>NUCLEOTIDE SEQUENCE [LARGE SCALE GENOMIC DNA]</scope>
    <source>
        <strain evidence="1 2">ATCC 22711</strain>
    </source>
</reference>
<protein>
    <submittedName>
        <fullName evidence="1">Uncharacterized protein</fullName>
    </submittedName>
</protein>
<dbReference type="InParanoid" id="A0A2T3B7Y2"/>
<dbReference type="Proteomes" id="UP000241818">
    <property type="component" value="Unassembled WGS sequence"/>
</dbReference>
<gene>
    <name evidence="1" type="ORF">M430DRAFT_56838</name>
</gene>
<proteinExistence type="predicted"/>
<dbReference type="AlphaFoldDB" id="A0A2T3B7Y2"/>
<dbReference type="GeneID" id="36576723"/>